<dbReference type="GO" id="GO:0052621">
    <property type="term" value="F:diguanylate cyclase activity"/>
    <property type="evidence" value="ECO:0007669"/>
    <property type="project" value="TreeGrafter"/>
</dbReference>
<dbReference type="Pfam" id="PF00990">
    <property type="entry name" value="GGDEF"/>
    <property type="match status" value="1"/>
</dbReference>
<dbReference type="PROSITE" id="PS50887">
    <property type="entry name" value="GGDEF"/>
    <property type="match status" value="1"/>
</dbReference>
<dbReference type="InterPro" id="IPR050469">
    <property type="entry name" value="Diguanylate_Cyclase"/>
</dbReference>
<dbReference type="PANTHER" id="PTHR45138:SF9">
    <property type="entry name" value="DIGUANYLATE CYCLASE DGCM-RELATED"/>
    <property type="match status" value="1"/>
</dbReference>
<feature type="domain" description="GGDEF" evidence="1">
    <location>
        <begin position="93"/>
        <end position="228"/>
    </location>
</feature>
<dbReference type="EMBL" id="LAZR01065984">
    <property type="protein sequence ID" value="KKK54454.1"/>
    <property type="molecule type" value="Genomic_DNA"/>
</dbReference>
<dbReference type="InterPro" id="IPR043128">
    <property type="entry name" value="Rev_trsase/Diguanyl_cyclase"/>
</dbReference>
<dbReference type="FunFam" id="3.30.70.270:FF:000001">
    <property type="entry name" value="Diguanylate cyclase domain protein"/>
    <property type="match status" value="1"/>
</dbReference>
<dbReference type="InterPro" id="IPR014710">
    <property type="entry name" value="RmlC-like_jellyroll"/>
</dbReference>
<sequence length="232" mass="26181">CTREDTTVLTLNGRDFYNFIKEHPSTTIKIMHRMLNITTERLQETSAFLSDMVTWGEKARKRAVTDEFTGLYNRRFLDDALEERIAAAELSSKPLSLVMVDLDHFADLNKEYGQEVGDKVILSVVPVFQSVFGEGDILARYGGDEFTFILSDTRPEKALDICTMAVNALRKIKLLENMGGSIKQITSSMGIASFPVHADTLETLKEITDQALYQAKERGRNRAALYSSQREL</sequence>
<feature type="non-terminal residue" evidence="2">
    <location>
        <position position="1"/>
    </location>
</feature>
<dbReference type="SMART" id="SM00267">
    <property type="entry name" value="GGDEF"/>
    <property type="match status" value="1"/>
</dbReference>
<proteinExistence type="predicted"/>
<dbReference type="NCBIfam" id="TIGR00254">
    <property type="entry name" value="GGDEF"/>
    <property type="match status" value="1"/>
</dbReference>
<accession>A0A0F8YJX8</accession>
<evidence type="ECO:0000259" key="1">
    <source>
        <dbReference type="PROSITE" id="PS50887"/>
    </source>
</evidence>
<name>A0A0F8YJX8_9ZZZZ</name>
<dbReference type="PANTHER" id="PTHR45138">
    <property type="entry name" value="REGULATORY COMPONENTS OF SENSORY TRANSDUCTION SYSTEM"/>
    <property type="match status" value="1"/>
</dbReference>
<protein>
    <recommendedName>
        <fullName evidence="1">GGDEF domain-containing protein</fullName>
    </recommendedName>
</protein>
<dbReference type="SUPFAM" id="SSF55073">
    <property type="entry name" value="Nucleotide cyclase"/>
    <property type="match status" value="1"/>
</dbReference>
<dbReference type="InterPro" id="IPR029787">
    <property type="entry name" value="Nucleotide_cyclase"/>
</dbReference>
<evidence type="ECO:0000313" key="2">
    <source>
        <dbReference type="EMBL" id="KKK54454.1"/>
    </source>
</evidence>
<dbReference type="InterPro" id="IPR000160">
    <property type="entry name" value="GGDEF_dom"/>
</dbReference>
<dbReference type="AlphaFoldDB" id="A0A0F8YJX8"/>
<comment type="caution">
    <text evidence="2">The sequence shown here is derived from an EMBL/GenBank/DDBJ whole genome shotgun (WGS) entry which is preliminary data.</text>
</comment>
<dbReference type="Gene3D" id="2.60.120.10">
    <property type="entry name" value="Jelly Rolls"/>
    <property type="match status" value="1"/>
</dbReference>
<dbReference type="Gene3D" id="3.30.70.270">
    <property type="match status" value="1"/>
</dbReference>
<dbReference type="CDD" id="cd01949">
    <property type="entry name" value="GGDEF"/>
    <property type="match status" value="1"/>
</dbReference>
<gene>
    <name evidence="2" type="ORF">LCGC14_3084570</name>
</gene>
<reference evidence="2" key="1">
    <citation type="journal article" date="2015" name="Nature">
        <title>Complex archaea that bridge the gap between prokaryotes and eukaryotes.</title>
        <authorList>
            <person name="Spang A."/>
            <person name="Saw J.H."/>
            <person name="Jorgensen S.L."/>
            <person name="Zaremba-Niedzwiedzka K."/>
            <person name="Martijn J."/>
            <person name="Lind A.E."/>
            <person name="van Eijk R."/>
            <person name="Schleper C."/>
            <person name="Guy L."/>
            <person name="Ettema T.J."/>
        </authorList>
    </citation>
    <scope>NUCLEOTIDE SEQUENCE</scope>
</reference>
<organism evidence="2">
    <name type="scientific">marine sediment metagenome</name>
    <dbReference type="NCBI Taxonomy" id="412755"/>
    <lineage>
        <taxon>unclassified sequences</taxon>
        <taxon>metagenomes</taxon>
        <taxon>ecological metagenomes</taxon>
    </lineage>
</organism>